<accession>A0ABV9VVY8</accession>
<evidence type="ECO:0000256" key="1">
    <source>
        <dbReference type="ARBA" id="ARBA00023015"/>
    </source>
</evidence>
<evidence type="ECO:0000313" key="7">
    <source>
        <dbReference type="EMBL" id="MFC4999072.1"/>
    </source>
</evidence>
<dbReference type="Gene3D" id="1.10.10.60">
    <property type="entry name" value="Homeodomain-like"/>
    <property type="match status" value="1"/>
</dbReference>
<keyword evidence="1" id="KW-0805">Transcription regulation</keyword>
<keyword evidence="2 4" id="KW-0238">DNA-binding</keyword>
<evidence type="ECO:0000256" key="3">
    <source>
        <dbReference type="ARBA" id="ARBA00023163"/>
    </source>
</evidence>
<gene>
    <name evidence="7" type="ORF">ACFPIJ_14640</name>
</gene>
<dbReference type="EMBL" id="JBHSIU010000014">
    <property type="protein sequence ID" value="MFC4999072.1"/>
    <property type="molecule type" value="Genomic_DNA"/>
</dbReference>
<dbReference type="Pfam" id="PF02909">
    <property type="entry name" value="TetR_C_1"/>
    <property type="match status" value="1"/>
</dbReference>
<dbReference type="InterPro" id="IPR004111">
    <property type="entry name" value="Repressor_TetR_C"/>
</dbReference>
<organism evidence="7 8">
    <name type="scientific">Dactylosporangium cerinum</name>
    <dbReference type="NCBI Taxonomy" id="1434730"/>
    <lineage>
        <taxon>Bacteria</taxon>
        <taxon>Bacillati</taxon>
        <taxon>Actinomycetota</taxon>
        <taxon>Actinomycetes</taxon>
        <taxon>Micromonosporales</taxon>
        <taxon>Micromonosporaceae</taxon>
        <taxon>Dactylosporangium</taxon>
    </lineage>
</organism>
<evidence type="ECO:0000313" key="8">
    <source>
        <dbReference type="Proteomes" id="UP001595912"/>
    </source>
</evidence>
<proteinExistence type="predicted"/>
<keyword evidence="3" id="KW-0804">Transcription</keyword>
<dbReference type="InterPro" id="IPR050109">
    <property type="entry name" value="HTH-type_TetR-like_transc_reg"/>
</dbReference>
<dbReference type="Proteomes" id="UP001595912">
    <property type="component" value="Unassembled WGS sequence"/>
</dbReference>
<feature type="region of interest" description="Disordered" evidence="5">
    <location>
        <begin position="1"/>
        <end position="21"/>
    </location>
</feature>
<dbReference type="PROSITE" id="PS50977">
    <property type="entry name" value="HTH_TETR_2"/>
    <property type="match status" value="1"/>
</dbReference>
<dbReference type="PANTHER" id="PTHR30055:SF151">
    <property type="entry name" value="TRANSCRIPTIONAL REGULATORY PROTEIN"/>
    <property type="match status" value="1"/>
</dbReference>
<dbReference type="InterPro" id="IPR009057">
    <property type="entry name" value="Homeodomain-like_sf"/>
</dbReference>
<dbReference type="Pfam" id="PF00440">
    <property type="entry name" value="TetR_N"/>
    <property type="match status" value="1"/>
</dbReference>
<evidence type="ECO:0000259" key="6">
    <source>
        <dbReference type="PROSITE" id="PS50977"/>
    </source>
</evidence>
<dbReference type="SUPFAM" id="SSF46689">
    <property type="entry name" value="Homeodomain-like"/>
    <property type="match status" value="1"/>
</dbReference>
<dbReference type="RefSeq" id="WP_380115387.1">
    <property type="nucleotide sequence ID" value="NZ_JBHSIU010000014.1"/>
</dbReference>
<dbReference type="SUPFAM" id="SSF48498">
    <property type="entry name" value="Tetracyclin repressor-like, C-terminal domain"/>
    <property type="match status" value="1"/>
</dbReference>
<dbReference type="Gene3D" id="1.10.357.10">
    <property type="entry name" value="Tetracycline Repressor, domain 2"/>
    <property type="match status" value="1"/>
</dbReference>
<dbReference type="PANTHER" id="PTHR30055">
    <property type="entry name" value="HTH-TYPE TRANSCRIPTIONAL REGULATOR RUTR"/>
    <property type="match status" value="1"/>
</dbReference>
<comment type="caution">
    <text evidence="7">The sequence shown here is derived from an EMBL/GenBank/DDBJ whole genome shotgun (WGS) entry which is preliminary data.</text>
</comment>
<feature type="DNA-binding region" description="H-T-H motif" evidence="4">
    <location>
        <begin position="43"/>
        <end position="62"/>
    </location>
</feature>
<dbReference type="InterPro" id="IPR001647">
    <property type="entry name" value="HTH_TetR"/>
</dbReference>
<name>A0ABV9VVY8_9ACTN</name>
<sequence length="240" mass="25646">MPSDFLWGGRAQPTRGPKPTLTPEHIADAGIAIADAEGLAAVTMQRVAADRGFTKMSLYRYVTSKGELVALMVERAIGAPPAVDLPVDLSGDPSGDPDGWRAALKQWARHLLEAHVRHPWAVEATLGPRPVGPNELAWMECAVTILPSAGLTGTERLDAIAVLAGHVRAIAQQFMVGRHPEEDLATEIAEQLRRHGDRFPALAATMAAAAADGGQDQAFEFGLDRILDGLDLLITRRATS</sequence>
<feature type="domain" description="HTH tetR-type" evidence="6">
    <location>
        <begin position="20"/>
        <end position="80"/>
    </location>
</feature>
<evidence type="ECO:0000256" key="4">
    <source>
        <dbReference type="PROSITE-ProRule" id="PRU00335"/>
    </source>
</evidence>
<reference evidence="8" key="1">
    <citation type="journal article" date="2019" name="Int. J. Syst. Evol. Microbiol.">
        <title>The Global Catalogue of Microorganisms (GCM) 10K type strain sequencing project: providing services to taxonomists for standard genome sequencing and annotation.</title>
        <authorList>
            <consortium name="The Broad Institute Genomics Platform"/>
            <consortium name="The Broad Institute Genome Sequencing Center for Infectious Disease"/>
            <person name="Wu L."/>
            <person name="Ma J."/>
        </authorList>
    </citation>
    <scope>NUCLEOTIDE SEQUENCE [LARGE SCALE GENOMIC DNA]</scope>
    <source>
        <strain evidence="8">CGMCC 4.7152</strain>
    </source>
</reference>
<evidence type="ECO:0000256" key="2">
    <source>
        <dbReference type="ARBA" id="ARBA00023125"/>
    </source>
</evidence>
<keyword evidence="8" id="KW-1185">Reference proteome</keyword>
<protein>
    <submittedName>
        <fullName evidence="7">TetR/AcrR family transcriptional regulator</fullName>
    </submittedName>
</protein>
<evidence type="ECO:0000256" key="5">
    <source>
        <dbReference type="SAM" id="MobiDB-lite"/>
    </source>
</evidence>
<dbReference type="InterPro" id="IPR036271">
    <property type="entry name" value="Tet_transcr_reg_TetR-rel_C_sf"/>
</dbReference>